<dbReference type="SMART" id="SM00342">
    <property type="entry name" value="HTH_ARAC"/>
    <property type="match status" value="1"/>
</dbReference>
<evidence type="ECO:0000256" key="6">
    <source>
        <dbReference type="ARBA" id="ARBA00022723"/>
    </source>
</evidence>
<dbReference type="InterPro" id="IPR010316">
    <property type="entry name" value="AlkA_N"/>
</dbReference>
<accession>A0A411HFD3</accession>
<evidence type="ECO:0000256" key="4">
    <source>
        <dbReference type="ARBA" id="ARBA00022603"/>
    </source>
</evidence>
<dbReference type="GO" id="GO:0006307">
    <property type="term" value="P:DNA alkylation repair"/>
    <property type="evidence" value="ECO:0007669"/>
    <property type="project" value="TreeGrafter"/>
</dbReference>
<dbReference type="PANTHER" id="PTHR43003:SF13">
    <property type="entry name" value="DNA-3-METHYLADENINE GLYCOSYLASE 2"/>
    <property type="match status" value="1"/>
</dbReference>
<dbReference type="GO" id="GO:0005737">
    <property type="term" value="C:cytoplasm"/>
    <property type="evidence" value="ECO:0007669"/>
    <property type="project" value="TreeGrafter"/>
</dbReference>
<keyword evidence="12" id="KW-0804">Transcription</keyword>
<evidence type="ECO:0000256" key="5">
    <source>
        <dbReference type="ARBA" id="ARBA00022679"/>
    </source>
</evidence>
<keyword evidence="7" id="KW-0227">DNA damage</keyword>
<evidence type="ECO:0000256" key="7">
    <source>
        <dbReference type="ARBA" id="ARBA00022763"/>
    </source>
</evidence>
<evidence type="ECO:0000256" key="12">
    <source>
        <dbReference type="ARBA" id="ARBA00023163"/>
    </source>
</evidence>
<dbReference type="SUPFAM" id="SSF57884">
    <property type="entry name" value="Ada DNA repair protein, N-terminal domain (N-Ada 10)"/>
    <property type="match status" value="1"/>
</dbReference>
<dbReference type="Proteomes" id="UP000291562">
    <property type="component" value="Chromosome"/>
</dbReference>
<evidence type="ECO:0000256" key="11">
    <source>
        <dbReference type="ARBA" id="ARBA00023159"/>
    </source>
</evidence>
<keyword evidence="5" id="KW-0808">Transferase</keyword>
<feature type="domain" description="HTH araC/xylS-type" evidence="14">
    <location>
        <begin position="95"/>
        <end position="193"/>
    </location>
</feature>
<dbReference type="InterPro" id="IPR023170">
    <property type="entry name" value="HhH_base_excis_C"/>
</dbReference>
<reference evidence="15 16" key="1">
    <citation type="submission" date="2019-01" db="EMBL/GenBank/DDBJ databases">
        <title>Pseudolysobacter antarctica gen. nov., sp. nov., isolated from Fildes Peninsula, Antarctica.</title>
        <authorList>
            <person name="Wei Z."/>
            <person name="Peng F."/>
        </authorList>
    </citation>
    <scope>NUCLEOTIDE SEQUENCE [LARGE SCALE GENOMIC DNA]</scope>
    <source>
        <strain evidence="15 16">AQ6-296</strain>
    </source>
</reference>
<evidence type="ECO:0000256" key="1">
    <source>
        <dbReference type="ARBA" id="ARBA00000086"/>
    </source>
</evidence>
<evidence type="ECO:0000256" key="13">
    <source>
        <dbReference type="ARBA" id="ARBA00023204"/>
    </source>
</evidence>
<keyword evidence="6" id="KW-0479">Metal-binding</keyword>
<dbReference type="SUPFAM" id="SSF48150">
    <property type="entry name" value="DNA-glycosylase"/>
    <property type="match status" value="1"/>
</dbReference>
<dbReference type="InterPro" id="IPR035451">
    <property type="entry name" value="Ada-like_dom_sf"/>
</dbReference>
<evidence type="ECO:0000256" key="9">
    <source>
        <dbReference type="ARBA" id="ARBA00023015"/>
    </source>
</evidence>
<dbReference type="EC" id="3.2.2.21" evidence="3"/>
<name>A0A411HFD3_9GAMM</name>
<dbReference type="SMART" id="SM00478">
    <property type="entry name" value="ENDO3c"/>
    <property type="match status" value="1"/>
</dbReference>
<dbReference type="GO" id="GO:0032131">
    <property type="term" value="F:alkylated DNA binding"/>
    <property type="evidence" value="ECO:0007669"/>
    <property type="project" value="TreeGrafter"/>
</dbReference>
<evidence type="ECO:0000256" key="2">
    <source>
        <dbReference type="ARBA" id="ARBA00001947"/>
    </source>
</evidence>
<dbReference type="Pfam" id="PF06029">
    <property type="entry name" value="AlkA_N"/>
    <property type="match status" value="1"/>
</dbReference>
<dbReference type="Gene3D" id="1.10.10.60">
    <property type="entry name" value="Homeodomain-like"/>
    <property type="match status" value="1"/>
</dbReference>
<proteinExistence type="predicted"/>
<dbReference type="RefSeq" id="WP_129831444.1">
    <property type="nucleotide sequence ID" value="NZ_CP035704.1"/>
</dbReference>
<evidence type="ECO:0000313" key="15">
    <source>
        <dbReference type="EMBL" id="QBB69188.1"/>
    </source>
</evidence>
<gene>
    <name evidence="15" type="ORF">ELE36_01680</name>
</gene>
<evidence type="ECO:0000256" key="8">
    <source>
        <dbReference type="ARBA" id="ARBA00022833"/>
    </source>
</evidence>
<dbReference type="GO" id="GO:0008168">
    <property type="term" value="F:methyltransferase activity"/>
    <property type="evidence" value="ECO:0007669"/>
    <property type="project" value="UniProtKB-KW"/>
</dbReference>
<dbReference type="Gene3D" id="3.30.310.20">
    <property type="entry name" value="DNA-3-methyladenine glycosylase AlkA, N-terminal domain"/>
    <property type="match status" value="1"/>
</dbReference>
<dbReference type="InterPro" id="IPR051912">
    <property type="entry name" value="Alkylbase_DNA_Glycosylase/TA"/>
</dbReference>
<dbReference type="PROSITE" id="PS01124">
    <property type="entry name" value="HTH_ARAC_FAMILY_2"/>
    <property type="match status" value="1"/>
</dbReference>
<dbReference type="Pfam" id="PF02805">
    <property type="entry name" value="Ada_Zn_binding"/>
    <property type="match status" value="1"/>
</dbReference>
<organism evidence="15 16">
    <name type="scientific">Pseudolysobacter antarcticus</name>
    <dbReference type="NCBI Taxonomy" id="2511995"/>
    <lineage>
        <taxon>Bacteria</taxon>
        <taxon>Pseudomonadati</taxon>
        <taxon>Pseudomonadota</taxon>
        <taxon>Gammaproteobacteria</taxon>
        <taxon>Lysobacterales</taxon>
        <taxon>Rhodanobacteraceae</taxon>
        <taxon>Pseudolysobacter</taxon>
    </lineage>
</organism>
<keyword evidence="9" id="KW-0805">Transcription regulation</keyword>
<dbReference type="CDD" id="cd00056">
    <property type="entry name" value="ENDO3c"/>
    <property type="match status" value="1"/>
</dbReference>
<evidence type="ECO:0000256" key="3">
    <source>
        <dbReference type="ARBA" id="ARBA00012000"/>
    </source>
</evidence>
<dbReference type="GO" id="GO:0032993">
    <property type="term" value="C:protein-DNA complex"/>
    <property type="evidence" value="ECO:0007669"/>
    <property type="project" value="TreeGrafter"/>
</dbReference>
<dbReference type="GO" id="GO:0008270">
    <property type="term" value="F:zinc ion binding"/>
    <property type="evidence" value="ECO:0007669"/>
    <property type="project" value="InterPro"/>
</dbReference>
<dbReference type="Gene3D" id="3.40.10.10">
    <property type="entry name" value="DNA Methylphosphotriester Repair Domain"/>
    <property type="match status" value="1"/>
</dbReference>
<keyword evidence="8" id="KW-0862">Zinc</keyword>
<dbReference type="Pfam" id="PF00730">
    <property type="entry name" value="HhH-GPD"/>
    <property type="match status" value="1"/>
</dbReference>
<dbReference type="InterPro" id="IPR037046">
    <property type="entry name" value="AlkA_N_sf"/>
</dbReference>
<dbReference type="Gene3D" id="1.10.1670.10">
    <property type="entry name" value="Helix-hairpin-Helix base-excision DNA repair enzymes (C-terminal)"/>
    <property type="match status" value="1"/>
</dbReference>
<dbReference type="InterPro" id="IPR009057">
    <property type="entry name" value="Homeodomain-like_sf"/>
</dbReference>
<protein>
    <recommendedName>
        <fullName evidence="3">DNA-3-methyladenine glycosylase II</fullName>
        <ecNumber evidence="3">3.2.2.21</ecNumber>
    </recommendedName>
</protein>
<comment type="catalytic activity">
    <reaction evidence="1">
        <text>Hydrolysis of alkylated DNA, releasing 3-methyladenine, 3-methylguanine, 7-methylguanine and 7-methyladenine.</text>
        <dbReference type="EC" id="3.2.2.21"/>
    </reaction>
</comment>
<dbReference type="InterPro" id="IPR018062">
    <property type="entry name" value="HTH_AraC-typ_CS"/>
</dbReference>
<evidence type="ECO:0000313" key="16">
    <source>
        <dbReference type="Proteomes" id="UP000291562"/>
    </source>
</evidence>
<dbReference type="GO" id="GO:0003700">
    <property type="term" value="F:DNA-binding transcription factor activity"/>
    <property type="evidence" value="ECO:0007669"/>
    <property type="project" value="InterPro"/>
</dbReference>
<dbReference type="InterPro" id="IPR018060">
    <property type="entry name" value="HTH_AraC"/>
</dbReference>
<dbReference type="SUPFAM" id="SSF55945">
    <property type="entry name" value="TATA-box binding protein-like"/>
    <property type="match status" value="1"/>
</dbReference>
<dbReference type="GO" id="GO:0032259">
    <property type="term" value="P:methylation"/>
    <property type="evidence" value="ECO:0007669"/>
    <property type="project" value="UniProtKB-KW"/>
</dbReference>
<dbReference type="Gene3D" id="1.10.340.30">
    <property type="entry name" value="Hypothetical protein, domain 2"/>
    <property type="match status" value="1"/>
</dbReference>
<sequence length="487" mass="53164">MPNLSNQAFVLDPQICERARISRDARFDGLFYTAVTSTKIYCRSVCPAPSPKPQHIRYYATAAAAASAGFRPCLRCRPEAAPGSPLHRAGGELVRQALHLIEDGALDGASVGALAARIGVGERHLRRLFVEQLGASPLEIAATRRVLFAKKLLSETALPVTEIALASGFASVRRFNAAFQAAYRLPPRVVRRKAGAKADGLTLRLPYRPPYDFAAQLAFYARRAIPGVEQVDATAYRRIFVHEGLVGTFDVQAARDENALLLCIQFPNSSVLPMLSTRVRRMFDLDADPVAINTALAQSEVLRALVQNHPGQRLPGAWDGFETAVRAVLGQQISVAAARTFAARLVDRFGERLLDESGRGLHAQFPTPQRLFDADIASIGLPKARAETLRELARAVCAGELHFAPNQTLDNFVASMVRLPGIGAWTAHYVAMRALSHPDAFPAADLILRRAAASDGVALSTKAQEQLSQDWRPWRAYAVLHLWRSQG</sequence>
<keyword evidence="16" id="KW-1185">Reference proteome</keyword>
<dbReference type="KEGG" id="xbc:ELE36_01680"/>
<dbReference type="GO" id="GO:0043565">
    <property type="term" value="F:sequence-specific DNA binding"/>
    <property type="evidence" value="ECO:0007669"/>
    <property type="project" value="InterPro"/>
</dbReference>
<dbReference type="InterPro" id="IPR011257">
    <property type="entry name" value="DNA_glycosylase"/>
</dbReference>
<keyword evidence="10" id="KW-0238">DNA-binding</keyword>
<dbReference type="SUPFAM" id="SSF46689">
    <property type="entry name" value="Homeodomain-like"/>
    <property type="match status" value="2"/>
</dbReference>
<keyword evidence="11" id="KW-0010">Activator</keyword>
<dbReference type="AlphaFoldDB" id="A0A411HFD3"/>
<dbReference type="SMART" id="SM01009">
    <property type="entry name" value="AlkA_N"/>
    <property type="match status" value="1"/>
</dbReference>
<dbReference type="GO" id="GO:0006285">
    <property type="term" value="P:base-excision repair, AP site formation"/>
    <property type="evidence" value="ECO:0007669"/>
    <property type="project" value="TreeGrafter"/>
</dbReference>
<evidence type="ECO:0000256" key="10">
    <source>
        <dbReference type="ARBA" id="ARBA00023125"/>
    </source>
</evidence>
<dbReference type="PANTHER" id="PTHR43003">
    <property type="entry name" value="DNA-3-METHYLADENINE GLYCOSYLASE"/>
    <property type="match status" value="1"/>
</dbReference>
<dbReference type="InterPro" id="IPR004026">
    <property type="entry name" value="Ada_DNA_repair_Zn-bd"/>
</dbReference>
<dbReference type="EMBL" id="CP035704">
    <property type="protein sequence ID" value="QBB69188.1"/>
    <property type="molecule type" value="Genomic_DNA"/>
</dbReference>
<dbReference type="PROSITE" id="PS00041">
    <property type="entry name" value="HTH_ARAC_FAMILY_1"/>
    <property type="match status" value="1"/>
</dbReference>
<keyword evidence="4" id="KW-0489">Methyltransferase</keyword>
<keyword evidence="13" id="KW-0234">DNA repair</keyword>
<dbReference type="OrthoDB" id="9811249at2"/>
<dbReference type="GO" id="GO:0043916">
    <property type="term" value="F:DNA-7-methylguanine glycosylase activity"/>
    <property type="evidence" value="ECO:0007669"/>
    <property type="project" value="TreeGrafter"/>
</dbReference>
<dbReference type="Pfam" id="PF12833">
    <property type="entry name" value="HTH_18"/>
    <property type="match status" value="1"/>
</dbReference>
<dbReference type="GO" id="GO:0008725">
    <property type="term" value="F:DNA-3-methyladenine glycosylase activity"/>
    <property type="evidence" value="ECO:0007669"/>
    <property type="project" value="TreeGrafter"/>
</dbReference>
<comment type="cofactor">
    <cofactor evidence="2">
        <name>Zn(2+)</name>
        <dbReference type="ChEBI" id="CHEBI:29105"/>
    </cofactor>
</comment>
<evidence type="ECO:0000259" key="14">
    <source>
        <dbReference type="PROSITE" id="PS01124"/>
    </source>
</evidence>
<dbReference type="InterPro" id="IPR003265">
    <property type="entry name" value="HhH-GPD_domain"/>
</dbReference>